<organism evidence="2 3">
    <name type="scientific">Coccomyxa viridis</name>
    <dbReference type="NCBI Taxonomy" id="1274662"/>
    <lineage>
        <taxon>Eukaryota</taxon>
        <taxon>Viridiplantae</taxon>
        <taxon>Chlorophyta</taxon>
        <taxon>core chlorophytes</taxon>
        <taxon>Trebouxiophyceae</taxon>
        <taxon>Trebouxiophyceae incertae sedis</taxon>
        <taxon>Coccomyxaceae</taxon>
        <taxon>Coccomyxa</taxon>
    </lineage>
</organism>
<reference evidence="2 3" key="1">
    <citation type="submission" date="2023-10" db="EMBL/GenBank/DDBJ databases">
        <authorList>
            <person name="Maclean D."/>
            <person name="Macfadyen A."/>
        </authorList>
    </citation>
    <scope>NUCLEOTIDE SEQUENCE [LARGE SCALE GENOMIC DNA]</scope>
</reference>
<feature type="chain" id="PRO_5043965180" evidence="1">
    <location>
        <begin position="32"/>
        <end position="137"/>
    </location>
</feature>
<dbReference type="EMBL" id="CAUYUE010000001">
    <property type="protein sequence ID" value="CAK0733186.1"/>
    <property type="molecule type" value="Genomic_DNA"/>
</dbReference>
<name>A0AAV1HPY5_9CHLO</name>
<evidence type="ECO:0000313" key="3">
    <source>
        <dbReference type="Proteomes" id="UP001314263"/>
    </source>
</evidence>
<keyword evidence="1" id="KW-0732">Signal</keyword>
<protein>
    <submittedName>
        <fullName evidence="2">Uncharacterized protein</fullName>
    </submittedName>
</protein>
<accession>A0AAV1HPY5</accession>
<feature type="signal peptide" evidence="1">
    <location>
        <begin position="1"/>
        <end position="31"/>
    </location>
</feature>
<keyword evidence="3" id="KW-1185">Reference proteome</keyword>
<proteinExistence type="predicted"/>
<comment type="caution">
    <text evidence="2">The sequence shown here is derived from an EMBL/GenBank/DDBJ whole genome shotgun (WGS) entry which is preliminary data.</text>
</comment>
<gene>
    <name evidence="2" type="ORF">CVIRNUC_000238</name>
</gene>
<sequence length="137" mass="15195">MHALLGQNTLSLTLLGCFLLWVALQPMQVWDASWQAGRHWPGAYPQQPPWLQSEANLNTANTEEKVKESLICPDNGRAKGYPSKLLRNAKLEPQPKKRASVNVWAPVLAQILNAAIQVGLFPSQVDSGLVTLVFLKR</sequence>
<evidence type="ECO:0000313" key="2">
    <source>
        <dbReference type="EMBL" id="CAK0733186.1"/>
    </source>
</evidence>
<dbReference type="Proteomes" id="UP001314263">
    <property type="component" value="Unassembled WGS sequence"/>
</dbReference>
<dbReference type="AlphaFoldDB" id="A0AAV1HPY5"/>
<evidence type="ECO:0000256" key="1">
    <source>
        <dbReference type="SAM" id="SignalP"/>
    </source>
</evidence>